<evidence type="ECO:0000259" key="8">
    <source>
        <dbReference type="PROSITE" id="PS50076"/>
    </source>
</evidence>
<dbReference type="OrthoDB" id="550424at2759"/>
<organism evidence="10 11">
    <name type="scientific">Lachancea nothofagi CBS 11611</name>
    <dbReference type="NCBI Taxonomy" id="1266666"/>
    <lineage>
        <taxon>Eukaryota</taxon>
        <taxon>Fungi</taxon>
        <taxon>Dikarya</taxon>
        <taxon>Ascomycota</taxon>
        <taxon>Saccharomycotina</taxon>
        <taxon>Saccharomycetes</taxon>
        <taxon>Saccharomycetales</taxon>
        <taxon>Saccharomycetaceae</taxon>
        <taxon>Lachancea</taxon>
    </lineage>
</organism>
<dbReference type="FunFam" id="2.60.260.20:FF:000003">
    <property type="entry name" value="DnaJ subfamily A member 2"/>
    <property type="match status" value="1"/>
</dbReference>
<keyword evidence="11" id="KW-1185">Reference proteome</keyword>
<sequence>MDPYEALGIAVDASQDDIKKAYRRLALQHHPDKVADESLREESEIKFKEIAAAYELLSDEDKRQNYDTYGDVNGYSNGFESSFQDGDFSSFFGSFANDRYRDDYQGRSSHRASRTADAHVALRLSMQALYNGRTVRFQSKRNVVCNRCEGSGIRKRARHASNCSQCEGSGTKERLRRVGPGFVTREIVQCDKCKGLGKNLRSDDLCKKCHGKRITPETKDLNVYVPRGSRHNDKVVLKGEADEEPGKISGNLVFDIIEDSTTSKLERRGSDLYSKMTISLSDALCGFEKDVCVHLDERVIRLKIPTGQVIRPGNFFCIKNEGWPLDDQGSKFGDMYVQVTIEFPPDNWFSERNDLQTLRNLLPEAESSSNASSAQKNTTDPVNTEFPTDYSVLENADKLPTYLPEEPEQEGPQCAQQ</sequence>
<dbReference type="SMART" id="SM00271">
    <property type="entry name" value="DnaJ"/>
    <property type="match status" value="1"/>
</dbReference>
<dbReference type="PROSITE" id="PS00636">
    <property type="entry name" value="DNAJ_1"/>
    <property type="match status" value="1"/>
</dbReference>
<evidence type="ECO:0000313" key="11">
    <source>
        <dbReference type="Proteomes" id="UP000189911"/>
    </source>
</evidence>
<dbReference type="GO" id="GO:0001671">
    <property type="term" value="F:ATPase activator activity"/>
    <property type="evidence" value="ECO:0007669"/>
    <property type="project" value="UniProtKB-ARBA"/>
</dbReference>
<keyword evidence="5" id="KW-0143">Chaperone</keyword>
<keyword evidence="3 6" id="KW-0863">Zinc-finger</keyword>
<feature type="region of interest" description="Disordered" evidence="7">
    <location>
        <begin position="365"/>
        <end position="417"/>
    </location>
</feature>
<dbReference type="Gene3D" id="2.60.260.20">
    <property type="entry name" value="Urease metallochaperone UreE, N-terminal domain"/>
    <property type="match status" value="2"/>
</dbReference>
<dbReference type="GO" id="GO:0008270">
    <property type="term" value="F:zinc ion binding"/>
    <property type="evidence" value="ECO:0007669"/>
    <property type="project" value="UniProtKB-KW"/>
</dbReference>
<keyword evidence="2" id="KW-0677">Repeat</keyword>
<evidence type="ECO:0000256" key="6">
    <source>
        <dbReference type="PROSITE-ProRule" id="PRU00546"/>
    </source>
</evidence>
<dbReference type="Pfam" id="PF00684">
    <property type="entry name" value="DnaJ_CXXCXGXG"/>
    <property type="match status" value="1"/>
</dbReference>
<dbReference type="Pfam" id="PF01556">
    <property type="entry name" value="DnaJ_C"/>
    <property type="match status" value="1"/>
</dbReference>
<dbReference type="GO" id="GO:0072655">
    <property type="term" value="P:establishment of protein localization to mitochondrion"/>
    <property type="evidence" value="ECO:0007669"/>
    <property type="project" value="UniProtKB-ARBA"/>
</dbReference>
<dbReference type="GO" id="GO:0030544">
    <property type="term" value="F:Hsp70 protein binding"/>
    <property type="evidence" value="ECO:0007669"/>
    <property type="project" value="InterPro"/>
</dbReference>
<dbReference type="InterPro" id="IPR044713">
    <property type="entry name" value="DNJA1/2-like"/>
</dbReference>
<evidence type="ECO:0000313" key="10">
    <source>
        <dbReference type="EMBL" id="SCU86016.1"/>
    </source>
</evidence>
<dbReference type="InterPro" id="IPR036410">
    <property type="entry name" value="HSP_DnaJ_Cys-rich_dom_sf"/>
</dbReference>
<dbReference type="Gene3D" id="2.10.230.10">
    <property type="entry name" value="Heat shock protein DnaJ, cysteine-rich domain"/>
    <property type="match status" value="1"/>
</dbReference>
<feature type="compositionally biased region" description="Low complexity" evidence="7">
    <location>
        <begin position="365"/>
        <end position="374"/>
    </location>
</feature>
<dbReference type="EMBL" id="LT598446">
    <property type="protein sequence ID" value="SCU86016.1"/>
    <property type="molecule type" value="Genomic_DNA"/>
</dbReference>
<dbReference type="InterPro" id="IPR001305">
    <property type="entry name" value="HSP_DnaJ_Cys-rich_dom"/>
</dbReference>
<dbReference type="PROSITE" id="PS50076">
    <property type="entry name" value="DNAJ_2"/>
    <property type="match status" value="1"/>
</dbReference>
<dbReference type="InterPro" id="IPR002939">
    <property type="entry name" value="DnaJ_C"/>
</dbReference>
<dbReference type="SUPFAM" id="SSF46565">
    <property type="entry name" value="Chaperone J-domain"/>
    <property type="match status" value="1"/>
</dbReference>
<evidence type="ECO:0000256" key="5">
    <source>
        <dbReference type="ARBA" id="ARBA00023186"/>
    </source>
</evidence>
<dbReference type="InterPro" id="IPR008971">
    <property type="entry name" value="HSP40/DnaJ_pept-bd"/>
</dbReference>
<dbReference type="PANTHER" id="PTHR43888">
    <property type="entry name" value="DNAJ-LIKE-2, ISOFORM A-RELATED"/>
    <property type="match status" value="1"/>
</dbReference>
<name>A0A1G4J8G1_9SACH</name>
<dbReference type="PRINTS" id="PR00625">
    <property type="entry name" value="JDOMAIN"/>
</dbReference>
<accession>A0A1G4J8G1</accession>
<dbReference type="InterPro" id="IPR001623">
    <property type="entry name" value="DnaJ_domain"/>
</dbReference>
<dbReference type="InterPro" id="IPR036869">
    <property type="entry name" value="J_dom_sf"/>
</dbReference>
<keyword evidence="4 6" id="KW-0862">Zinc</keyword>
<dbReference type="AlphaFoldDB" id="A0A1G4J8G1"/>
<feature type="compositionally biased region" description="Polar residues" evidence="7">
    <location>
        <begin position="375"/>
        <end position="386"/>
    </location>
</feature>
<evidence type="ECO:0000256" key="7">
    <source>
        <dbReference type="SAM" id="MobiDB-lite"/>
    </source>
</evidence>
<gene>
    <name evidence="10" type="ORF">LANO_0C06414G</name>
</gene>
<dbReference type="GO" id="GO:0051082">
    <property type="term" value="F:unfolded protein binding"/>
    <property type="evidence" value="ECO:0007669"/>
    <property type="project" value="InterPro"/>
</dbReference>
<dbReference type="SUPFAM" id="SSF57938">
    <property type="entry name" value="DnaJ/Hsp40 cysteine-rich domain"/>
    <property type="match status" value="1"/>
</dbReference>
<dbReference type="GO" id="GO:0006457">
    <property type="term" value="P:protein folding"/>
    <property type="evidence" value="ECO:0007669"/>
    <property type="project" value="InterPro"/>
</dbReference>
<keyword evidence="1 6" id="KW-0479">Metal-binding</keyword>
<dbReference type="SUPFAM" id="SSF49493">
    <property type="entry name" value="HSP40/DnaJ peptide-binding domain"/>
    <property type="match status" value="2"/>
</dbReference>
<feature type="domain" description="J" evidence="8">
    <location>
        <begin position="2"/>
        <end position="70"/>
    </location>
</feature>
<dbReference type="PROSITE" id="PS51188">
    <property type="entry name" value="ZF_CR"/>
    <property type="match status" value="1"/>
</dbReference>
<dbReference type="FunFam" id="2.10.230.10:FF:000001">
    <property type="entry name" value="DnaJ subfamily A member 2"/>
    <property type="match status" value="1"/>
</dbReference>
<dbReference type="CDD" id="cd10719">
    <property type="entry name" value="DnaJ_zf"/>
    <property type="match status" value="1"/>
</dbReference>
<feature type="zinc finger region" description="CR-type" evidence="6">
    <location>
        <begin position="132"/>
        <end position="218"/>
    </location>
</feature>
<dbReference type="InterPro" id="IPR018253">
    <property type="entry name" value="DnaJ_domain_CS"/>
</dbReference>
<dbReference type="Proteomes" id="UP000189911">
    <property type="component" value="Chromosome C"/>
</dbReference>
<evidence type="ECO:0000259" key="9">
    <source>
        <dbReference type="PROSITE" id="PS51188"/>
    </source>
</evidence>
<protein>
    <submittedName>
        <fullName evidence="10">LANO_0C06414g1_1</fullName>
    </submittedName>
</protein>
<dbReference type="Gene3D" id="1.10.287.110">
    <property type="entry name" value="DnaJ domain"/>
    <property type="match status" value="1"/>
</dbReference>
<evidence type="ECO:0000256" key="2">
    <source>
        <dbReference type="ARBA" id="ARBA00022737"/>
    </source>
</evidence>
<dbReference type="CDD" id="cd06257">
    <property type="entry name" value="DnaJ"/>
    <property type="match status" value="1"/>
</dbReference>
<dbReference type="CDD" id="cd10747">
    <property type="entry name" value="DnaJ_C"/>
    <property type="match status" value="1"/>
</dbReference>
<evidence type="ECO:0000256" key="3">
    <source>
        <dbReference type="ARBA" id="ARBA00022771"/>
    </source>
</evidence>
<proteinExistence type="predicted"/>
<evidence type="ECO:0000256" key="1">
    <source>
        <dbReference type="ARBA" id="ARBA00022723"/>
    </source>
</evidence>
<evidence type="ECO:0000256" key="4">
    <source>
        <dbReference type="ARBA" id="ARBA00022833"/>
    </source>
</evidence>
<reference evidence="11" key="1">
    <citation type="submission" date="2016-03" db="EMBL/GenBank/DDBJ databases">
        <authorList>
            <person name="Devillers Hugo."/>
        </authorList>
    </citation>
    <scope>NUCLEOTIDE SEQUENCE [LARGE SCALE GENOMIC DNA]</scope>
</reference>
<feature type="domain" description="CR-type" evidence="9">
    <location>
        <begin position="132"/>
        <end position="218"/>
    </location>
</feature>
<dbReference type="Pfam" id="PF00226">
    <property type="entry name" value="DnaJ"/>
    <property type="match status" value="1"/>
</dbReference>